<organism evidence="3 4">
    <name type="scientific">Mucilaginibacter angelicae</name>
    <dbReference type="NCBI Taxonomy" id="869718"/>
    <lineage>
        <taxon>Bacteria</taxon>
        <taxon>Pseudomonadati</taxon>
        <taxon>Bacteroidota</taxon>
        <taxon>Sphingobacteriia</taxon>
        <taxon>Sphingobacteriales</taxon>
        <taxon>Sphingobacteriaceae</taxon>
        <taxon>Mucilaginibacter</taxon>
    </lineage>
</organism>
<keyword evidence="4" id="KW-1185">Reference proteome</keyword>
<dbReference type="Gene3D" id="2.60.40.10">
    <property type="entry name" value="Immunoglobulins"/>
    <property type="match status" value="1"/>
</dbReference>
<dbReference type="PANTHER" id="PTHR24412">
    <property type="entry name" value="KELCH PROTEIN"/>
    <property type="match status" value="1"/>
</dbReference>
<proteinExistence type="predicted"/>
<reference evidence="3 4" key="1">
    <citation type="submission" date="2024-09" db="EMBL/GenBank/DDBJ databases">
        <authorList>
            <person name="Sun Q."/>
            <person name="Mori K."/>
        </authorList>
    </citation>
    <scope>NUCLEOTIDE SEQUENCE [LARGE SCALE GENOMIC DNA]</scope>
    <source>
        <strain evidence="3 4">NCAIM B.02415</strain>
    </source>
</reference>
<evidence type="ECO:0000313" key="4">
    <source>
        <dbReference type="Proteomes" id="UP001589828"/>
    </source>
</evidence>
<dbReference type="RefSeq" id="WP_377022069.1">
    <property type="nucleotide sequence ID" value="NZ_JBHLTS010000020.1"/>
</dbReference>
<comment type="caution">
    <text evidence="3">The sequence shown here is derived from an EMBL/GenBank/DDBJ whole genome shotgun (WGS) entry which is preliminary data.</text>
</comment>
<dbReference type="SUPFAM" id="SSF117281">
    <property type="entry name" value="Kelch motif"/>
    <property type="match status" value="1"/>
</dbReference>
<dbReference type="EMBL" id="JBHLTS010000020">
    <property type="protein sequence ID" value="MFC0514216.1"/>
    <property type="molecule type" value="Genomic_DNA"/>
</dbReference>
<dbReference type="PROSITE" id="PS51257">
    <property type="entry name" value="PROKAR_LIPOPROTEIN"/>
    <property type="match status" value="1"/>
</dbReference>
<evidence type="ECO:0000313" key="3">
    <source>
        <dbReference type="EMBL" id="MFC0514216.1"/>
    </source>
</evidence>
<name>A0ABV6L445_9SPHI</name>
<accession>A0ABV6L445</accession>
<keyword evidence="2" id="KW-0677">Repeat</keyword>
<sequence length="597" mass="66045">MKNFHCRFLILLTLICSCKKNPKEEPSPNITLNIIQQTQSALFSGRIDNLLLSNVKETGFIWSAKPDPAAGLASVFLYKNDSPALQFEYNVLSGLTKDSTYYVKAFYVDNANTYHYSQQTPFKSNGTKQPGLTYLTKTYTWGDEVELTMDALNNSDLNSINIIINKTTIIHPTRISNTKIYFNVTNDITNGFNLLSVAVLGQESNMIGLSLTPPVITPTDDVNLIVGKTLTINGQFFNPVLSKNMVSIGASKLNVVSATANKLVVEYNSATISQSGTLSVQTGVNLAAYSTADYFIYKYLRPKKSFPGEARENSVAVTLNGNIYTGLGKSRATNQSLKDWWKYDPAADVWTRVADCPQRALAVRVFSIKNKAYIGLGLFDDYPSNAFYAYNPASDTWTMINSFPGTQTLYGAYFNSAQYGYIVGGEQRTPSAFIQVNDVWRFDPANNSWKKLSPFPGQAREMASGFTINNKAYIVGGVVQAPFATSKEAWSFDMTTETWKQIASIPYEAGSNGQFLFGLNNKGYVGGGNTNDTDGVSSFVYEYDPATDTWTKKEQILNAIRYGTAYTTIANTGYVICGWSNTYPYSEGSQSFFEFIP</sequence>
<protein>
    <submittedName>
        <fullName evidence="3">Kelch repeat-containing protein</fullName>
    </submittedName>
</protein>
<dbReference type="InterPro" id="IPR015915">
    <property type="entry name" value="Kelch-typ_b-propeller"/>
</dbReference>
<dbReference type="Gene3D" id="2.120.10.80">
    <property type="entry name" value="Kelch-type beta propeller"/>
    <property type="match status" value="2"/>
</dbReference>
<dbReference type="InterPro" id="IPR013783">
    <property type="entry name" value="Ig-like_fold"/>
</dbReference>
<dbReference type="PANTHER" id="PTHR24412:SF489">
    <property type="entry name" value="RING FINGER DOMAIN AND KELCH REPEAT-CONTAINING PROTEIN DDB_G0271372"/>
    <property type="match status" value="1"/>
</dbReference>
<dbReference type="Proteomes" id="UP001589828">
    <property type="component" value="Unassembled WGS sequence"/>
</dbReference>
<gene>
    <name evidence="3" type="ORF">ACFFGT_08400</name>
</gene>
<evidence type="ECO:0000256" key="1">
    <source>
        <dbReference type="ARBA" id="ARBA00022441"/>
    </source>
</evidence>
<keyword evidence="1" id="KW-0880">Kelch repeat</keyword>
<evidence type="ECO:0000256" key="2">
    <source>
        <dbReference type="ARBA" id="ARBA00022737"/>
    </source>
</evidence>
<dbReference type="Pfam" id="PF24681">
    <property type="entry name" value="Kelch_KLHDC2_KLHL20_DRC7"/>
    <property type="match status" value="1"/>
</dbReference>